<dbReference type="GO" id="GO:0005634">
    <property type="term" value="C:nucleus"/>
    <property type="evidence" value="ECO:0007669"/>
    <property type="project" value="UniProtKB-SubCell"/>
</dbReference>
<dbReference type="Gene3D" id="6.10.140.2220">
    <property type="match status" value="1"/>
</dbReference>
<dbReference type="GO" id="GO:0008757">
    <property type="term" value="F:S-adenosylmethionine-dependent methyltransferase activity"/>
    <property type="evidence" value="ECO:0007669"/>
    <property type="project" value="UniProtKB-ARBA"/>
</dbReference>
<keyword evidence="9" id="KW-0862">Zinc</keyword>
<evidence type="ECO:0000256" key="11">
    <source>
        <dbReference type="ARBA" id="ARBA00048985"/>
    </source>
</evidence>
<keyword evidence="7" id="KW-0479">Metal-binding</keyword>
<evidence type="ECO:0000259" key="16">
    <source>
        <dbReference type="PROSITE" id="PS50280"/>
    </source>
</evidence>
<feature type="domain" description="MYND-type" evidence="17">
    <location>
        <begin position="277"/>
        <end position="316"/>
    </location>
</feature>
<evidence type="ECO:0000313" key="18">
    <source>
        <dbReference type="Proteomes" id="UP000504615"/>
    </source>
</evidence>
<keyword evidence="10" id="KW-0539">Nucleus</keyword>
<dbReference type="GO" id="GO:0042826">
    <property type="term" value="F:histone deacetylase binding"/>
    <property type="evidence" value="ECO:0007669"/>
    <property type="project" value="TreeGrafter"/>
</dbReference>
<dbReference type="GO" id="GO:0005737">
    <property type="term" value="C:cytoplasm"/>
    <property type="evidence" value="ECO:0007669"/>
    <property type="project" value="UniProtKB-SubCell"/>
</dbReference>
<dbReference type="AlphaFoldDB" id="A0A6I9VX05"/>
<evidence type="ECO:0000256" key="8">
    <source>
        <dbReference type="ARBA" id="ARBA00022771"/>
    </source>
</evidence>
<dbReference type="Gene3D" id="1.25.40.10">
    <property type="entry name" value="Tetratricopeptide repeat domain"/>
    <property type="match status" value="1"/>
</dbReference>
<dbReference type="GO" id="GO:0008170">
    <property type="term" value="F:N-methyltransferase activity"/>
    <property type="evidence" value="ECO:0007669"/>
    <property type="project" value="UniProtKB-ARBA"/>
</dbReference>
<keyword evidence="5" id="KW-0808">Transferase</keyword>
<comment type="function">
    <text evidence="12">Protein-lysine N-methyltransferase. Monomethylates PRMT5, modulating its transcriptional activity. May also act as a histone methyltransferase. Plays a critical role in cardiac development. Acts as a key epigenetic regulator of gene expression during cardiac development via its dual activities as a methyltransferase and negative regulator of HDAC1.</text>
</comment>
<evidence type="ECO:0000256" key="10">
    <source>
        <dbReference type="ARBA" id="ARBA00023242"/>
    </source>
</evidence>
<dbReference type="OrthoDB" id="7770870at2759"/>
<reference evidence="19" key="1">
    <citation type="submission" date="2025-08" db="UniProtKB">
        <authorList>
            <consortium name="RefSeq"/>
        </authorList>
    </citation>
    <scope>IDENTIFICATION</scope>
</reference>
<dbReference type="GO" id="GO:0008270">
    <property type="term" value="F:zinc ion binding"/>
    <property type="evidence" value="ECO:0007669"/>
    <property type="project" value="UniProtKB-KW"/>
</dbReference>
<evidence type="ECO:0000256" key="12">
    <source>
        <dbReference type="ARBA" id="ARBA00093423"/>
    </source>
</evidence>
<gene>
    <name evidence="19" type="primary">LOC105423490</name>
</gene>
<dbReference type="InterPro" id="IPR011990">
    <property type="entry name" value="TPR-like_helical_dom_sf"/>
</dbReference>
<dbReference type="PANTHER" id="PTHR46165:SF2">
    <property type="entry name" value="SET AND MYND DOMAIN-CONTAINING PROTEIN 4"/>
    <property type="match status" value="1"/>
</dbReference>
<comment type="subcellular location">
    <subcellularLocation>
        <location evidence="2">Cytoplasm</location>
    </subcellularLocation>
    <subcellularLocation>
        <location evidence="1">Nucleus</location>
    </subcellularLocation>
</comment>
<evidence type="ECO:0000256" key="15">
    <source>
        <dbReference type="PROSITE-ProRule" id="PRU00134"/>
    </source>
</evidence>
<keyword evidence="4" id="KW-0489">Methyltransferase</keyword>
<name>A0A6I9VX05_9HYME</name>
<dbReference type="InterPro" id="IPR044421">
    <property type="entry name" value="SMYD4_SET"/>
</dbReference>
<feature type="domain" description="SET" evidence="16">
    <location>
        <begin position="218"/>
        <end position="515"/>
    </location>
</feature>
<evidence type="ECO:0000256" key="2">
    <source>
        <dbReference type="ARBA" id="ARBA00004496"/>
    </source>
</evidence>
<dbReference type="KEGG" id="pbar:105423490"/>
<dbReference type="GeneID" id="105423490"/>
<evidence type="ECO:0000313" key="19">
    <source>
        <dbReference type="RefSeq" id="XP_011631557.1"/>
    </source>
</evidence>
<dbReference type="SUPFAM" id="SSF48452">
    <property type="entry name" value="TPR-like"/>
    <property type="match status" value="1"/>
</dbReference>
<organism evidence="18 19">
    <name type="scientific">Pogonomyrmex barbatus</name>
    <name type="common">red harvester ant</name>
    <dbReference type="NCBI Taxonomy" id="144034"/>
    <lineage>
        <taxon>Eukaryota</taxon>
        <taxon>Metazoa</taxon>
        <taxon>Ecdysozoa</taxon>
        <taxon>Arthropoda</taxon>
        <taxon>Hexapoda</taxon>
        <taxon>Insecta</taxon>
        <taxon>Pterygota</taxon>
        <taxon>Neoptera</taxon>
        <taxon>Endopterygota</taxon>
        <taxon>Hymenoptera</taxon>
        <taxon>Apocrita</taxon>
        <taxon>Aculeata</taxon>
        <taxon>Formicoidea</taxon>
        <taxon>Formicidae</taxon>
        <taxon>Myrmicinae</taxon>
        <taxon>Pogonomyrmex</taxon>
    </lineage>
</organism>
<dbReference type="PROSITE" id="PS50865">
    <property type="entry name" value="ZF_MYND_2"/>
    <property type="match status" value="1"/>
</dbReference>
<dbReference type="Pfam" id="PF00856">
    <property type="entry name" value="SET"/>
    <property type="match status" value="1"/>
</dbReference>
<dbReference type="RefSeq" id="XP_011631557.1">
    <property type="nucleotide sequence ID" value="XM_011633255.2"/>
</dbReference>
<evidence type="ECO:0000256" key="7">
    <source>
        <dbReference type="ARBA" id="ARBA00022723"/>
    </source>
</evidence>
<dbReference type="InterPro" id="IPR001214">
    <property type="entry name" value="SET_dom"/>
</dbReference>
<keyword evidence="6" id="KW-0949">S-adenosyl-L-methionine</keyword>
<sequence>MDKVLDTLNARLLAANKHRELTDQYKKLKTDQERVVFTLNVMKEYDIVPSATGMPKNAKESEKLREQGNKIFVKGILNNTTCIDVLKLYTKSIAFAPYPSEQLALGYANRSAVLFQLGLHSECIQDIDRALALNYPDNLRAKLYLRKTECLIILGNQSVEDILKDAEHWLDKMSLNDTSRDKLKIKLDILHNKSAQTELYTSMKHTEAKIVEKQPSLPTIKTYNNEVPCASDAVVIKYNKYYGRHVVAARDIRPGEVIAVEKPYSLLLVQENMQTHCSNCLRGCWANIPCKYCTYAMYCSEECRNIEWKKCHDIECTVFPALIEYKYYNLDLLSIRLAVLALREAGSIKELKTMIKEIDECDDPRMKAFFQDGKLHSDKYISVYSLVTNTEKRAISDLFRRSLDTSFILYFLATRTVIFGAKLSEDLSLLEKNNDVTFVGGLILRHQQIIPSNMHTFGEEQGLEHVERGIAAMPFLSLFNHSCNPNILRHSRPKHIVIYAMYPIRKGEQLLDNYGKHYAITPKATRQQKLFKQYYFICDCTPCQEDWPLYHELQSFKTLVKKPEDKAKIKKALRKFNMYVDLATEGNLQDKPYIINDLLKMVQVLHDCAPMPCMEMSNVIETLKRVYDLNGNIFEIPQVWTQRK</sequence>
<dbReference type="Gene3D" id="1.10.220.160">
    <property type="match status" value="1"/>
</dbReference>
<dbReference type="InterPro" id="IPR052097">
    <property type="entry name" value="SET-MYND_domain_protein"/>
</dbReference>
<accession>A0A6I9VX05</accession>
<evidence type="ECO:0000256" key="1">
    <source>
        <dbReference type="ARBA" id="ARBA00004123"/>
    </source>
</evidence>
<dbReference type="InterPro" id="IPR002893">
    <property type="entry name" value="Znf_MYND"/>
</dbReference>
<dbReference type="GO" id="GO:0032259">
    <property type="term" value="P:methylation"/>
    <property type="evidence" value="ECO:0007669"/>
    <property type="project" value="UniProtKB-KW"/>
</dbReference>
<evidence type="ECO:0000256" key="9">
    <source>
        <dbReference type="ARBA" id="ARBA00022833"/>
    </source>
</evidence>
<dbReference type="Gene3D" id="2.170.270.10">
    <property type="entry name" value="SET domain"/>
    <property type="match status" value="1"/>
</dbReference>
<evidence type="ECO:0000256" key="4">
    <source>
        <dbReference type="ARBA" id="ARBA00022603"/>
    </source>
</evidence>
<dbReference type="SUPFAM" id="SSF82199">
    <property type="entry name" value="SET domain"/>
    <property type="match status" value="1"/>
</dbReference>
<keyword evidence="8 15" id="KW-0863">Zinc-finger</keyword>
<keyword evidence="3" id="KW-0963">Cytoplasm</keyword>
<dbReference type="CDD" id="cd10536">
    <property type="entry name" value="SET_SMYD4"/>
    <property type="match status" value="1"/>
</dbReference>
<dbReference type="InterPro" id="IPR046341">
    <property type="entry name" value="SET_dom_sf"/>
</dbReference>
<evidence type="ECO:0000256" key="3">
    <source>
        <dbReference type="ARBA" id="ARBA00022490"/>
    </source>
</evidence>
<keyword evidence="18" id="KW-1185">Reference proteome</keyword>
<evidence type="ECO:0000256" key="5">
    <source>
        <dbReference type="ARBA" id="ARBA00022679"/>
    </source>
</evidence>
<comment type="catalytic activity">
    <reaction evidence="11">
        <text>L-lysyl-[protein] + S-adenosyl-L-methionine = N(6)-methyl-L-lysyl-[protein] + S-adenosyl-L-homocysteine + H(+)</text>
        <dbReference type="Rhea" id="RHEA:51736"/>
        <dbReference type="Rhea" id="RHEA-COMP:9752"/>
        <dbReference type="Rhea" id="RHEA-COMP:13053"/>
        <dbReference type="ChEBI" id="CHEBI:15378"/>
        <dbReference type="ChEBI" id="CHEBI:29969"/>
        <dbReference type="ChEBI" id="CHEBI:57856"/>
        <dbReference type="ChEBI" id="CHEBI:59789"/>
        <dbReference type="ChEBI" id="CHEBI:61929"/>
    </reaction>
</comment>
<dbReference type="SUPFAM" id="SSF144232">
    <property type="entry name" value="HIT/MYND zinc finger-like"/>
    <property type="match status" value="1"/>
</dbReference>
<evidence type="ECO:0000256" key="13">
    <source>
        <dbReference type="ARBA" id="ARBA00093635"/>
    </source>
</evidence>
<evidence type="ECO:0000256" key="14">
    <source>
        <dbReference type="ARBA" id="ARBA00093680"/>
    </source>
</evidence>
<dbReference type="GO" id="GO:0008276">
    <property type="term" value="F:protein methyltransferase activity"/>
    <property type="evidence" value="ECO:0007669"/>
    <property type="project" value="UniProtKB-ARBA"/>
</dbReference>
<evidence type="ECO:0000259" key="17">
    <source>
        <dbReference type="PROSITE" id="PS50865"/>
    </source>
</evidence>
<protein>
    <recommendedName>
        <fullName evidence="13">Protein-lysine N-methyltransferase SMYD4</fullName>
    </recommendedName>
    <alternativeName>
        <fullName evidence="14">SET and MYND domain-containing protein 4</fullName>
    </alternativeName>
</protein>
<dbReference type="Proteomes" id="UP000504615">
    <property type="component" value="Unplaced"/>
</dbReference>
<dbReference type="PROSITE" id="PS50280">
    <property type="entry name" value="SET"/>
    <property type="match status" value="1"/>
</dbReference>
<dbReference type="PANTHER" id="PTHR46165">
    <property type="entry name" value="SET AND MYND DOMAIN-CONTAINING PROTEIN 4"/>
    <property type="match status" value="1"/>
</dbReference>
<evidence type="ECO:0000256" key="6">
    <source>
        <dbReference type="ARBA" id="ARBA00022691"/>
    </source>
</evidence>
<proteinExistence type="predicted"/>